<feature type="region of interest" description="Disordered" evidence="3">
    <location>
        <begin position="45"/>
        <end position="106"/>
    </location>
</feature>
<dbReference type="Proteomes" id="UP000559256">
    <property type="component" value="Unassembled WGS sequence"/>
</dbReference>
<feature type="compositionally biased region" description="Basic and acidic residues" evidence="3">
    <location>
        <begin position="94"/>
        <end position="103"/>
    </location>
</feature>
<dbReference type="Gene3D" id="1.10.30.10">
    <property type="entry name" value="High mobility group box domain"/>
    <property type="match status" value="2"/>
</dbReference>
<comment type="caution">
    <text evidence="5">The sequence shown here is derived from an EMBL/GenBank/DDBJ whole genome shotgun (WGS) entry which is preliminary data.</text>
</comment>
<feature type="compositionally biased region" description="Basic residues" evidence="3">
    <location>
        <begin position="83"/>
        <end position="93"/>
    </location>
</feature>
<evidence type="ECO:0000259" key="4">
    <source>
        <dbReference type="PROSITE" id="PS50118"/>
    </source>
</evidence>
<feature type="DNA-binding region" description="HMG box" evidence="2">
    <location>
        <begin position="107"/>
        <end position="174"/>
    </location>
</feature>
<name>A0A8H5LQI0_9AGAR</name>
<dbReference type="Pfam" id="PF09011">
    <property type="entry name" value="HMG_box_2"/>
    <property type="match status" value="1"/>
</dbReference>
<dbReference type="OrthoDB" id="1919336at2759"/>
<evidence type="ECO:0000313" key="5">
    <source>
        <dbReference type="EMBL" id="KAF5366275.1"/>
    </source>
</evidence>
<evidence type="ECO:0000313" key="6">
    <source>
        <dbReference type="Proteomes" id="UP000559256"/>
    </source>
</evidence>
<feature type="compositionally biased region" description="Low complexity" evidence="3">
    <location>
        <begin position="49"/>
        <end position="65"/>
    </location>
</feature>
<gene>
    <name evidence="5" type="ORF">D9758_005665</name>
</gene>
<proteinExistence type="predicted"/>
<organism evidence="5 6">
    <name type="scientific">Tetrapyrgos nigripes</name>
    <dbReference type="NCBI Taxonomy" id="182062"/>
    <lineage>
        <taxon>Eukaryota</taxon>
        <taxon>Fungi</taxon>
        <taxon>Dikarya</taxon>
        <taxon>Basidiomycota</taxon>
        <taxon>Agaricomycotina</taxon>
        <taxon>Agaricomycetes</taxon>
        <taxon>Agaricomycetidae</taxon>
        <taxon>Agaricales</taxon>
        <taxon>Marasmiineae</taxon>
        <taxon>Marasmiaceae</taxon>
        <taxon>Tetrapyrgos</taxon>
    </lineage>
</organism>
<protein>
    <recommendedName>
        <fullName evidence="4">HMG box domain-containing protein</fullName>
    </recommendedName>
</protein>
<dbReference type="InterPro" id="IPR009071">
    <property type="entry name" value="HMG_box_dom"/>
</dbReference>
<evidence type="ECO:0000256" key="2">
    <source>
        <dbReference type="PROSITE-ProRule" id="PRU00267"/>
    </source>
</evidence>
<dbReference type="SMART" id="SM00398">
    <property type="entry name" value="HMG"/>
    <property type="match status" value="2"/>
</dbReference>
<dbReference type="InterPro" id="IPR050342">
    <property type="entry name" value="HMGB"/>
</dbReference>
<dbReference type="PANTHER" id="PTHR48112">
    <property type="entry name" value="HIGH MOBILITY GROUP PROTEIN DSP1"/>
    <property type="match status" value="1"/>
</dbReference>
<feature type="DNA-binding region" description="HMG box" evidence="2">
    <location>
        <begin position="204"/>
        <end position="269"/>
    </location>
</feature>
<dbReference type="SUPFAM" id="SSF47095">
    <property type="entry name" value="HMG-box"/>
    <property type="match status" value="2"/>
</dbReference>
<evidence type="ECO:0000256" key="3">
    <source>
        <dbReference type="SAM" id="MobiDB-lite"/>
    </source>
</evidence>
<feature type="domain" description="HMG box" evidence="4">
    <location>
        <begin position="107"/>
        <end position="174"/>
    </location>
</feature>
<reference evidence="5 6" key="1">
    <citation type="journal article" date="2020" name="ISME J.">
        <title>Uncovering the hidden diversity of litter-decomposition mechanisms in mushroom-forming fungi.</title>
        <authorList>
            <person name="Floudas D."/>
            <person name="Bentzer J."/>
            <person name="Ahren D."/>
            <person name="Johansson T."/>
            <person name="Persson P."/>
            <person name="Tunlid A."/>
        </authorList>
    </citation>
    <scope>NUCLEOTIDE SEQUENCE [LARGE SCALE GENOMIC DNA]</scope>
    <source>
        <strain evidence="5 6">CBS 291.85</strain>
    </source>
</reference>
<dbReference type="PANTHER" id="PTHR48112:SF22">
    <property type="entry name" value="MITOCHONDRIAL TRANSCRIPTION FACTOR A, ISOFORM B"/>
    <property type="match status" value="1"/>
</dbReference>
<keyword evidence="6" id="KW-1185">Reference proteome</keyword>
<accession>A0A8H5LQI0</accession>
<sequence>MFSSLRAGLLAASPARLSNVTRVVPANVLTRAILSSQSRLLLTSARLQSPAKSTGSTKATTSKSKAPAKKKPAAKKEPAKKAAAPKKEKKKPVEKKPSFDSKLMKPPKRPASAYFLFNGERIRASAPKTIVEASGMIKQNAQEWKTLPAAAKQVYTDKANLLRANYPKAYEEWYLTLPPGYFREINKRRIAKGKPKFLKPKTLPRPPGNAWVFFCNDYRKRHGYTGAISEYLPNAREEWKVMTESEKVVYQRQARDAREEFQKQQQAAK</sequence>
<feature type="domain" description="HMG box" evidence="4">
    <location>
        <begin position="204"/>
        <end position="269"/>
    </location>
</feature>
<dbReference type="EMBL" id="JAACJM010000024">
    <property type="protein sequence ID" value="KAF5366275.1"/>
    <property type="molecule type" value="Genomic_DNA"/>
</dbReference>
<dbReference type="GO" id="GO:0005634">
    <property type="term" value="C:nucleus"/>
    <property type="evidence" value="ECO:0007669"/>
    <property type="project" value="UniProtKB-UniRule"/>
</dbReference>
<dbReference type="PROSITE" id="PS50118">
    <property type="entry name" value="HMG_BOX_2"/>
    <property type="match status" value="2"/>
</dbReference>
<dbReference type="Pfam" id="PF00505">
    <property type="entry name" value="HMG_box"/>
    <property type="match status" value="1"/>
</dbReference>
<evidence type="ECO:0000256" key="1">
    <source>
        <dbReference type="ARBA" id="ARBA00023125"/>
    </source>
</evidence>
<dbReference type="InterPro" id="IPR036910">
    <property type="entry name" value="HMG_box_dom_sf"/>
</dbReference>
<dbReference type="AlphaFoldDB" id="A0A8H5LQI0"/>
<keyword evidence="2" id="KW-0539">Nucleus</keyword>
<keyword evidence="1 2" id="KW-0238">DNA-binding</keyword>
<dbReference type="GO" id="GO:0003677">
    <property type="term" value="F:DNA binding"/>
    <property type="evidence" value="ECO:0007669"/>
    <property type="project" value="UniProtKB-UniRule"/>
</dbReference>